<organism evidence="1">
    <name type="scientific">Singulisphaera sp. Ch08</name>
    <dbReference type="NCBI Taxonomy" id="3120278"/>
    <lineage>
        <taxon>Bacteria</taxon>
        <taxon>Pseudomonadati</taxon>
        <taxon>Planctomycetota</taxon>
        <taxon>Planctomycetia</taxon>
        <taxon>Isosphaerales</taxon>
        <taxon>Isosphaeraceae</taxon>
        <taxon>Singulisphaera</taxon>
    </lineage>
</organism>
<dbReference type="RefSeq" id="WP_406698886.1">
    <property type="nucleotide sequence ID" value="NZ_CP155447.1"/>
</dbReference>
<evidence type="ECO:0000313" key="1">
    <source>
        <dbReference type="EMBL" id="XBH06035.1"/>
    </source>
</evidence>
<name>A0AAU7CLW6_9BACT</name>
<reference evidence="1" key="1">
    <citation type="submission" date="2024-05" db="EMBL/GenBank/DDBJ databases">
        <title>Planctomycetes of the genus Singulisphaera possess chitinolytic capabilities.</title>
        <authorList>
            <person name="Ivanova A."/>
        </authorList>
    </citation>
    <scope>NUCLEOTIDE SEQUENCE</scope>
    <source>
        <strain evidence="1">Ch08T</strain>
    </source>
</reference>
<sequence length="129" mass="14692">MLVEYRTIRQGRYSCTRRRFAATDEVCGGLLAGPRRTRHPAASASALAGSDRAQLSAIEHASEQRRQHGTQLRQNLERATYEAKRAERQYQAVEPENRLVARTLEANWKRPSSTRARPRMLAIGWSTRS</sequence>
<evidence type="ECO:0008006" key="2">
    <source>
        <dbReference type="Google" id="ProtNLM"/>
    </source>
</evidence>
<accession>A0AAU7CLW6</accession>
<dbReference type="AlphaFoldDB" id="A0AAU7CLW6"/>
<proteinExistence type="predicted"/>
<dbReference type="EMBL" id="CP155447">
    <property type="protein sequence ID" value="XBH06035.1"/>
    <property type="molecule type" value="Genomic_DNA"/>
</dbReference>
<protein>
    <recommendedName>
        <fullName evidence="2">Transposase</fullName>
    </recommendedName>
</protein>
<gene>
    <name evidence="1" type="ORF">V5E97_08370</name>
</gene>